<dbReference type="FunFam" id="1.10.1270.20:FF:000001">
    <property type="entry name" value="tRNA (guanine-N(1)-)-methyltransferase"/>
    <property type="match status" value="1"/>
</dbReference>
<evidence type="ECO:0000256" key="8">
    <source>
        <dbReference type="ARBA" id="ARBA00022603"/>
    </source>
</evidence>
<evidence type="ECO:0000256" key="7">
    <source>
        <dbReference type="ARBA" id="ARBA00022490"/>
    </source>
</evidence>
<dbReference type="FunFam" id="3.40.1280.10:FF:000001">
    <property type="entry name" value="tRNA (guanine-N(1)-)-methyltransferase"/>
    <property type="match status" value="1"/>
</dbReference>
<keyword evidence="9 15" id="KW-0808">Transferase</keyword>
<gene>
    <name evidence="15" type="primary">trmD</name>
    <name evidence="19" type="ORF">LARV_01794</name>
</gene>
<dbReference type="InterPro" id="IPR029026">
    <property type="entry name" value="tRNA_m1G_MTases_N"/>
</dbReference>
<evidence type="ECO:0000256" key="5">
    <source>
        <dbReference type="ARBA" id="ARBA00012807"/>
    </source>
</evidence>
<keyword evidence="8 15" id="KW-0489">Methyltransferase</keyword>
<dbReference type="InterPro" id="IPR029028">
    <property type="entry name" value="Alpha/beta_knot_MTases"/>
</dbReference>
<dbReference type="NCBIfam" id="TIGR00088">
    <property type="entry name" value="trmD"/>
    <property type="match status" value="1"/>
</dbReference>
<dbReference type="STRING" id="360412.LARV_01794"/>
<name>A0A0S7BIN2_9CHLR</name>
<dbReference type="Pfam" id="PF01746">
    <property type="entry name" value="tRNA_m1G_MT"/>
    <property type="match status" value="1"/>
</dbReference>
<dbReference type="InterPro" id="IPR002649">
    <property type="entry name" value="tRNA_m1G_MeTrfase_TrmD"/>
</dbReference>
<dbReference type="InterPro" id="IPR023148">
    <property type="entry name" value="tRNA_m1G_MeTrfase_C_sf"/>
</dbReference>
<comment type="catalytic activity">
    <reaction evidence="14 15 17">
        <text>guanosine(37) in tRNA + S-adenosyl-L-methionine = N(1)-methylguanosine(37) in tRNA + S-adenosyl-L-homocysteine + H(+)</text>
        <dbReference type="Rhea" id="RHEA:36899"/>
        <dbReference type="Rhea" id="RHEA-COMP:10145"/>
        <dbReference type="Rhea" id="RHEA-COMP:10147"/>
        <dbReference type="ChEBI" id="CHEBI:15378"/>
        <dbReference type="ChEBI" id="CHEBI:57856"/>
        <dbReference type="ChEBI" id="CHEBI:59789"/>
        <dbReference type="ChEBI" id="CHEBI:73542"/>
        <dbReference type="ChEBI" id="CHEBI:74269"/>
        <dbReference type="EC" id="2.1.1.228"/>
    </reaction>
</comment>
<dbReference type="Proteomes" id="UP000055060">
    <property type="component" value="Unassembled WGS sequence"/>
</dbReference>
<evidence type="ECO:0000256" key="4">
    <source>
        <dbReference type="ARBA" id="ARBA00011738"/>
    </source>
</evidence>
<dbReference type="OrthoDB" id="9807416at2"/>
<dbReference type="PANTHER" id="PTHR46417:SF1">
    <property type="entry name" value="TRNA (GUANINE-N(1)-)-METHYLTRANSFERASE"/>
    <property type="match status" value="1"/>
</dbReference>
<feature type="binding site" evidence="15 16">
    <location>
        <begin position="132"/>
        <end position="137"/>
    </location>
    <ligand>
        <name>S-adenosyl-L-methionine</name>
        <dbReference type="ChEBI" id="CHEBI:59789"/>
    </ligand>
</feature>
<dbReference type="HAMAP" id="MF_00605">
    <property type="entry name" value="TrmD"/>
    <property type="match status" value="1"/>
</dbReference>
<evidence type="ECO:0000256" key="14">
    <source>
        <dbReference type="ARBA" id="ARBA00047783"/>
    </source>
</evidence>
<evidence type="ECO:0000256" key="11">
    <source>
        <dbReference type="ARBA" id="ARBA00022694"/>
    </source>
</evidence>
<keyword evidence="11 15" id="KW-0819">tRNA processing</keyword>
<proteinExistence type="inferred from homology"/>
<evidence type="ECO:0000256" key="3">
    <source>
        <dbReference type="ARBA" id="ARBA00007630"/>
    </source>
</evidence>
<evidence type="ECO:0000256" key="12">
    <source>
        <dbReference type="ARBA" id="ARBA00029736"/>
    </source>
</evidence>
<keyword evidence="20" id="KW-1185">Reference proteome</keyword>
<accession>A0A0S7BIN2</accession>
<evidence type="ECO:0000256" key="13">
    <source>
        <dbReference type="ARBA" id="ARBA00033392"/>
    </source>
</evidence>
<evidence type="ECO:0000256" key="16">
    <source>
        <dbReference type="PIRSR" id="PIRSR000386-1"/>
    </source>
</evidence>
<comment type="subunit">
    <text evidence="4 15 17">Homodimer.</text>
</comment>
<evidence type="ECO:0000256" key="6">
    <source>
        <dbReference type="ARBA" id="ARBA00014679"/>
    </source>
</evidence>
<feature type="binding site" evidence="15 16">
    <location>
        <position position="112"/>
    </location>
    <ligand>
        <name>S-adenosyl-L-methionine</name>
        <dbReference type="ChEBI" id="CHEBI:59789"/>
    </ligand>
</feature>
<dbReference type="AlphaFoldDB" id="A0A0S7BIN2"/>
<evidence type="ECO:0000256" key="9">
    <source>
        <dbReference type="ARBA" id="ARBA00022679"/>
    </source>
</evidence>
<comment type="function">
    <text evidence="1 15 17">Specifically methylates guanosine-37 in various tRNAs.</text>
</comment>
<evidence type="ECO:0000256" key="10">
    <source>
        <dbReference type="ARBA" id="ARBA00022691"/>
    </source>
</evidence>
<evidence type="ECO:0000256" key="15">
    <source>
        <dbReference type="HAMAP-Rule" id="MF_00605"/>
    </source>
</evidence>
<evidence type="ECO:0000256" key="1">
    <source>
        <dbReference type="ARBA" id="ARBA00002634"/>
    </source>
</evidence>
<feature type="domain" description="tRNA methyltransferase TRMD/TRM10-type" evidence="18">
    <location>
        <begin position="1"/>
        <end position="225"/>
    </location>
</feature>
<evidence type="ECO:0000313" key="19">
    <source>
        <dbReference type="EMBL" id="GAP14034.1"/>
    </source>
</evidence>
<evidence type="ECO:0000256" key="17">
    <source>
        <dbReference type="RuleBase" id="RU003464"/>
    </source>
</evidence>
<comment type="subcellular location">
    <subcellularLocation>
        <location evidence="2 15 17">Cytoplasm</location>
    </subcellularLocation>
</comment>
<dbReference type="EMBL" id="DF967972">
    <property type="protein sequence ID" value="GAP14034.1"/>
    <property type="molecule type" value="Genomic_DNA"/>
</dbReference>
<dbReference type="NCBIfam" id="NF000648">
    <property type="entry name" value="PRK00026.1"/>
    <property type="match status" value="1"/>
</dbReference>
<dbReference type="PIRSF" id="PIRSF000386">
    <property type="entry name" value="tRNA_mtase"/>
    <property type="match status" value="1"/>
</dbReference>
<sequence>MLFDVFTIFPDGLKPYLEISILQRAIKNGLLDVHLHDLRSWTIDRHHTTDDTPYGGGGGMVMKCEPVFAAVEDVLGAPPACPVIMMTPQGRTFTQHVAQELVAYPRLALVCGRYEGIDERIREHLITDQISIGDYVLTGGELPALVLIDAITRLIPGALGDPDGAQDDSFASGLLEYPHYTRPPEFRGWGVPEVLQSGDHGAIARWRREQSLKRTLEKRPDLLEKFDLTPADRKYLARLREEQSQNSAPTTSEQDQG</sequence>
<keyword evidence="7 15" id="KW-0963">Cytoplasm</keyword>
<dbReference type="GO" id="GO:0052906">
    <property type="term" value="F:tRNA (guanine(37)-N1)-methyltransferase activity"/>
    <property type="evidence" value="ECO:0007669"/>
    <property type="project" value="UniProtKB-UniRule"/>
</dbReference>
<dbReference type="EC" id="2.1.1.228" evidence="5 15"/>
<dbReference type="InterPro" id="IPR016009">
    <property type="entry name" value="tRNA_MeTrfase_TRMD/TRM10"/>
</dbReference>
<dbReference type="GO" id="GO:0005829">
    <property type="term" value="C:cytosol"/>
    <property type="evidence" value="ECO:0007669"/>
    <property type="project" value="TreeGrafter"/>
</dbReference>
<dbReference type="SUPFAM" id="SSF75217">
    <property type="entry name" value="alpha/beta knot"/>
    <property type="match status" value="1"/>
</dbReference>
<dbReference type="PANTHER" id="PTHR46417">
    <property type="entry name" value="TRNA (GUANINE-N(1)-)-METHYLTRANSFERASE"/>
    <property type="match status" value="1"/>
</dbReference>
<keyword evidence="10 15" id="KW-0949">S-adenosyl-L-methionine</keyword>
<comment type="similarity">
    <text evidence="3 15 17">Belongs to the RNA methyltransferase TrmD family.</text>
</comment>
<dbReference type="GO" id="GO:0002939">
    <property type="term" value="P:tRNA N1-guanine methylation"/>
    <property type="evidence" value="ECO:0007669"/>
    <property type="project" value="TreeGrafter"/>
</dbReference>
<evidence type="ECO:0000313" key="20">
    <source>
        <dbReference type="Proteomes" id="UP000055060"/>
    </source>
</evidence>
<protein>
    <recommendedName>
        <fullName evidence="6 15">tRNA (guanine-N(1)-)-methyltransferase</fullName>
        <ecNumber evidence="5 15">2.1.1.228</ecNumber>
    </recommendedName>
    <alternativeName>
        <fullName evidence="12 15">M1G-methyltransferase</fullName>
    </alternativeName>
    <alternativeName>
        <fullName evidence="13 15">tRNA [GM37] methyltransferase</fullName>
    </alternativeName>
</protein>
<dbReference type="Gene3D" id="1.10.1270.20">
    <property type="entry name" value="tRNA(m1g37)methyltransferase, domain 2"/>
    <property type="match status" value="1"/>
</dbReference>
<reference evidence="19" key="1">
    <citation type="submission" date="2015-07" db="EMBL/GenBank/DDBJ databases">
        <title>Draft Genome Sequences of Anaerolinea thermolimosa IMO-1, Bellilinea caldifistulae GOMI-1, Leptolinea tardivitalis YMTK-2, Levilinea saccharolytica KIBI-1,Longilinea arvoryzae KOME-1, Previously Described as Members of the Anaerolineaceae (Chloroflexi).</title>
        <authorList>
            <person name="Sekiguchi Y."/>
            <person name="Ohashi A."/>
            <person name="Matsuura N."/>
            <person name="Tourlousse M.D."/>
        </authorList>
    </citation>
    <scope>NUCLEOTIDE SEQUENCE [LARGE SCALE GENOMIC DNA]</scope>
    <source>
        <strain evidence="19">KOME-1</strain>
    </source>
</reference>
<organism evidence="19">
    <name type="scientific">Longilinea arvoryzae</name>
    <dbReference type="NCBI Taxonomy" id="360412"/>
    <lineage>
        <taxon>Bacteria</taxon>
        <taxon>Bacillati</taxon>
        <taxon>Chloroflexota</taxon>
        <taxon>Anaerolineae</taxon>
        <taxon>Anaerolineales</taxon>
        <taxon>Anaerolineaceae</taxon>
        <taxon>Longilinea</taxon>
    </lineage>
</organism>
<dbReference type="RefSeq" id="WP_075073324.1">
    <property type="nucleotide sequence ID" value="NZ_DF967972.1"/>
</dbReference>
<evidence type="ECO:0000256" key="2">
    <source>
        <dbReference type="ARBA" id="ARBA00004496"/>
    </source>
</evidence>
<evidence type="ECO:0000259" key="18">
    <source>
        <dbReference type="Pfam" id="PF01746"/>
    </source>
</evidence>
<dbReference type="Gene3D" id="3.40.1280.10">
    <property type="match status" value="1"/>
</dbReference>
<dbReference type="CDD" id="cd18080">
    <property type="entry name" value="TrmD-like"/>
    <property type="match status" value="1"/>
</dbReference>